<dbReference type="InterPro" id="IPR014445">
    <property type="entry name" value="Gln-dep_NAD_synthase"/>
</dbReference>
<dbReference type="GO" id="GO:0009435">
    <property type="term" value="P:NAD+ biosynthetic process"/>
    <property type="evidence" value="ECO:0007669"/>
    <property type="project" value="UniProtKB-UniRule"/>
</dbReference>
<dbReference type="FunFam" id="1.10.10.1140:FF:000001">
    <property type="entry name" value="Glutamine-dependent NAD(+) synthetase"/>
    <property type="match status" value="1"/>
</dbReference>
<feature type="region of interest" description="Disordered" evidence="9">
    <location>
        <begin position="651"/>
        <end position="671"/>
    </location>
</feature>
<evidence type="ECO:0000313" key="11">
    <source>
        <dbReference type="EMBL" id="RIA43551.1"/>
    </source>
</evidence>
<evidence type="ECO:0000256" key="8">
    <source>
        <dbReference type="PIRNR" id="PIRNR006630"/>
    </source>
</evidence>
<feature type="binding site" evidence="7">
    <location>
        <position position="643"/>
    </location>
    <ligand>
        <name>deamido-NAD(+)</name>
        <dbReference type="ChEBI" id="CHEBI:58437"/>
        <note>ligand shared between two neighboring subunits</note>
    </ligand>
</feature>
<dbReference type="GO" id="GO:0008795">
    <property type="term" value="F:NAD+ synthase activity"/>
    <property type="evidence" value="ECO:0007669"/>
    <property type="project" value="UniProtKB-UniRule"/>
</dbReference>
<feature type="binding site" evidence="7">
    <location>
        <position position="210"/>
    </location>
    <ligand>
        <name>L-glutamine</name>
        <dbReference type="ChEBI" id="CHEBI:58359"/>
    </ligand>
</feature>
<comment type="pathway">
    <text evidence="1 7 8">Cofactor biosynthesis; NAD(+) biosynthesis; NAD(+) from deamido-NAD(+) (L-Gln route): step 1/1.</text>
</comment>
<dbReference type="InterPro" id="IPR014729">
    <property type="entry name" value="Rossmann-like_a/b/a_fold"/>
</dbReference>
<dbReference type="InterPro" id="IPR003010">
    <property type="entry name" value="C-N_Hydrolase"/>
</dbReference>
<feature type="binding site" evidence="7">
    <location>
        <position position="492"/>
    </location>
    <ligand>
        <name>deamido-NAD(+)</name>
        <dbReference type="ChEBI" id="CHEBI:58437"/>
        <note>ligand shared between two neighboring subunits</note>
    </ligand>
</feature>
<feature type="domain" description="CN hydrolase" evidence="10">
    <location>
        <begin position="18"/>
        <end position="283"/>
    </location>
</feature>
<dbReference type="Gene3D" id="1.10.10.1140">
    <property type="entry name" value="Glutamine-dependent NAD+ synthetase, C-terminal domain"/>
    <property type="match status" value="1"/>
</dbReference>
<comment type="similarity">
    <text evidence="2 7 8">In the C-terminal section; belongs to the NAD synthetase family.</text>
</comment>
<dbReference type="PIRSF" id="PIRSF006630">
    <property type="entry name" value="NADS_GAT"/>
    <property type="match status" value="1"/>
</dbReference>
<dbReference type="EMBL" id="QXDC01000003">
    <property type="protein sequence ID" value="RIA43551.1"/>
    <property type="molecule type" value="Genomic_DNA"/>
</dbReference>
<dbReference type="PANTHER" id="PTHR23090">
    <property type="entry name" value="NH 3 /GLUTAMINE-DEPENDENT NAD + SYNTHETASE"/>
    <property type="match status" value="1"/>
</dbReference>
<dbReference type="Gene3D" id="3.60.110.10">
    <property type="entry name" value="Carbon-nitrogen hydrolase"/>
    <property type="match status" value="1"/>
</dbReference>
<dbReference type="HAMAP" id="MF_02090">
    <property type="entry name" value="NadE_glutamine_dep"/>
    <property type="match status" value="1"/>
</dbReference>
<dbReference type="CDD" id="cd07570">
    <property type="entry name" value="GAT_Gln-NAD-synth"/>
    <property type="match status" value="1"/>
</dbReference>
<dbReference type="InterPro" id="IPR041856">
    <property type="entry name" value="NAD+_synth_C"/>
</dbReference>
<dbReference type="RefSeq" id="WP_119035394.1">
    <property type="nucleotide sequence ID" value="NZ_QXDC01000003.1"/>
</dbReference>
<evidence type="ECO:0000256" key="3">
    <source>
        <dbReference type="ARBA" id="ARBA00022598"/>
    </source>
</evidence>
<evidence type="ECO:0000256" key="7">
    <source>
        <dbReference type="HAMAP-Rule" id="MF_02090"/>
    </source>
</evidence>
<feature type="binding site" evidence="7">
    <location>
        <position position="216"/>
    </location>
    <ligand>
        <name>L-glutamine</name>
        <dbReference type="ChEBI" id="CHEBI:58359"/>
    </ligand>
</feature>
<dbReference type="EC" id="6.3.5.1" evidence="7 8"/>
<keyword evidence="5 7" id="KW-0067">ATP-binding</keyword>
<keyword evidence="6 7" id="KW-0520">NAD</keyword>
<feature type="active site" description="Proton acceptor; for glutaminase activity" evidence="7">
    <location>
        <position position="58"/>
    </location>
</feature>
<evidence type="ECO:0000313" key="12">
    <source>
        <dbReference type="Proteomes" id="UP000266568"/>
    </source>
</evidence>
<evidence type="ECO:0000256" key="5">
    <source>
        <dbReference type="ARBA" id="ARBA00022840"/>
    </source>
</evidence>
<comment type="caution">
    <text evidence="11">The sequence shown here is derived from an EMBL/GenBank/DDBJ whole genome shotgun (WGS) entry which is preliminary data.</text>
</comment>
<feature type="binding site" evidence="7">
    <location>
        <position position="487"/>
    </location>
    <ligand>
        <name>ATP</name>
        <dbReference type="ChEBI" id="CHEBI:30616"/>
    </ligand>
</feature>
<dbReference type="PROSITE" id="PS50263">
    <property type="entry name" value="CN_HYDROLASE"/>
    <property type="match status" value="1"/>
</dbReference>
<dbReference type="CDD" id="cd00553">
    <property type="entry name" value="NAD_synthase"/>
    <property type="match status" value="1"/>
</dbReference>
<comment type="function">
    <text evidence="7">Catalyzes the ATP-dependent amidation of deamido-NAD to form NAD. Uses L-glutamine as a nitrogen source.</text>
</comment>
<dbReference type="UniPathway" id="UPA00253">
    <property type="reaction ID" value="UER00334"/>
</dbReference>
<evidence type="ECO:0000259" key="10">
    <source>
        <dbReference type="PROSITE" id="PS50263"/>
    </source>
</evidence>
<dbReference type="PANTHER" id="PTHR23090:SF9">
    <property type="entry name" value="GLUTAMINE-DEPENDENT NAD(+) SYNTHETASE"/>
    <property type="match status" value="1"/>
</dbReference>
<dbReference type="GO" id="GO:0005524">
    <property type="term" value="F:ATP binding"/>
    <property type="evidence" value="ECO:0007669"/>
    <property type="project" value="UniProtKB-UniRule"/>
</dbReference>
<evidence type="ECO:0000256" key="2">
    <source>
        <dbReference type="ARBA" id="ARBA00007145"/>
    </source>
</evidence>
<feature type="active site" description="Nucleophile; for glutaminase activity" evidence="7">
    <location>
        <position position="183"/>
    </location>
</feature>
<organism evidence="11 12">
    <name type="scientific">Hephaestia caeni</name>
    <dbReference type="NCBI Taxonomy" id="645617"/>
    <lineage>
        <taxon>Bacteria</taxon>
        <taxon>Pseudomonadati</taxon>
        <taxon>Pseudomonadota</taxon>
        <taxon>Alphaproteobacteria</taxon>
        <taxon>Sphingomonadales</taxon>
        <taxon>Sphingomonadaceae</taxon>
        <taxon>Hephaestia</taxon>
    </lineage>
</organism>
<keyword evidence="12" id="KW-1185">Reference proteome</keyword>
<dbReference type="GO" id="GO:0004359">
    <property type="term" value="F:glutaminase activity"/>
    <property type="evidence" value="ECO:0007669"/>
    <property type="project" value="InterPro"/>
</dbReference>
<evidence type="ECO:0000256" key="9">
    <source>
        <dbReference type="SAM" id="MobiDB-lite"/>
    </source>
</evidence>
<dbReference type="NCBIfam" id="NF002730">
    <property type="entry name" value="PRK02628.1"/>
    <property type="match status" value="1"/>
</dbReference>
<dbReference type="GO" id="GO:0003952">
    <property type="term" value="F:NAD+ synthase (glutamine-hydrolyzing) activity"/>
    <property type="evidence" value="ECO:0007669"/>
    <property type="project" value="UniProtKB-UniRule"/>
</dbReference>
<dbReference type="SUPFAM" id="SSF56317">
    <property type="entry name" value="Carbon-nitrogen hydrolase"/>
    <property type="match status" value="1"/>
</dbReference>
<keyword evidence="4 7" id="KW-0547">Nucleotide-binding</keyword>
<proteinExistence type="inferred from homology"/>
<evidence type="ECO:0000256" key="4">
    <source>
        <dbReference type="ARBA" id="ARBA00022741"/>
    </source>
</evidence>
<dbReference type="Pfam" id="PF00795">
    <property type="entry name" value="CN_hydrolase"/>
    <property type="match status" value="1"/>
</dbReference>
<feature type="binding site" evidence="7">
    <location>
        <position position="133"/>
    </location>
    <ligand>
        <name>L-glutamine</name>
        <dbReference type="ChEBI" id="CHEBI:58359"/>
    </ligand>
</feature>
<reference evidence="11 12" key="1">
    <citation type="submission" date="2018-08" db="EMBL/GenBank/DDBJ databases">
        <title>Genomic Encyclopedia of Type Strains, Phase IV (KMG-IV): sequencing the most valuable type-strain genomes for metagenomic binning, comparative biology and taxonomic classification.</title>
        <authorList>
            <person name="Goeker M."/>
        </authorList>
    </citation>
    <scope>NUCLEOTIDE SEQUENCE [LARGE SCALE GENOMIC DNA]</scope>
    <source>
        <strain evidence="11 12">DSM 25527</strain>
    </source>
</reference>
<accession>A0A397PD64</accession>
<sequence length="685" mass="74576">MADGTTHRFHAIHAHEMLRVGACSPLATVGDPAANARATIALAQAGHEAAADLLVFPELNVTSYAIDDLHAQAGLHEATRAALAAIVEASRGLKPVLLVGAALERNGRRYNCAVAIARGRVLGVVPKSFLPNYREYYEKRWFAPGAGLTGLTIEIGGETVPFGTDLIFAARDLPHFVFHAEICEDFWAAIPPSSYGALAGAYVCCNLSASNIVIGKARERAMLAAAQSARSVSAYVYSAAGPGESTTDLAWDGQGQIHELGELIAESQRFDRDPELLIADVDIGRIRLERARMGTFNDAAAAAGHPETRFRRIGFEHRPDFADVGLRRAIRRFPFVPNTPARLDADCYEAFNIQVEGLLQRVVATGTRRLVIGVSGGLDSSHALLVAAKVMDRLGRPRTDILGYTMPGFATGAASKDQAWRLMRALDISGEEIDIRPAANQMLADMDHPFARGEKLYDTTFENVQAGLRTDYLFRLANRHQGLVVGTGDLSELALGWCTYGVGDQMSHYGVNAGVPKTLIQFLIRWAIATDQYDAETDAVLRAILAAEISPELVPVGDDGAVQSTESLIGPYELHDFFLHHIVRHGLPPSTVAFLAWHAWRDAEAGRWPIDFPDAGRRAYDLETIRRWLEVFLKRFFGFSQFKRSALPNGPKVSAGGALSPRGDWRAPSDGVATPWLDELARNLP</sequence>
<evidence type="ECO:0000256" key="6">
    <source>
        <dbReference type="ARBA" id="ARBA00023027"/>
    </source>
</evidence>
<dbReference type="InterPro" id="IPR003694">
    <property type="entry name" value="NAD_synthase"/>
</dbReference>
<dbReference type="InterPro" id="IPR036526">
    <property type="entry name" value="C-N_Hydrolase_sf"/>
</dbReference>
<comment type="catalytic activity">
    <reaction evidence="7 8">
        <text>deamido-NAD(+) + L-glutamine + ATP + H2O = L-glutamate + AMP + diphosphate + NAD(+) + H(+)</text>
        <dbReference type="Rhea" id="RHEA:24384"/>
        <dbReference type="ChEBI" id="CHEBI:15377"/>
        <dbReference type="ChEBI" id="CHEBI:15378"/>
        <dbReference type="ChEBI" id="CHEBI:29985"/>
        <dbReference type="ChEBI" id="CHEBI:30616"/>
        <dbReference type="ChEBI" id="CHEBI:33019"/>
        <dbReference type="ChEBI" id="CHEBI:57540"/>
        <dbReference type="ChEBI" id="CHEBI:58359"/>
        <dbReference type="ChEBI" id="CHEBI:58437"/>
        <dbReference type="ChEBI" id="CHEBI:456215"/>
        <dbReference type="EC" id="6.3.5.1"/>
    </reaction>
</comment>
<dbReference type="Gene3D" id="3.40.50.620">
    <property type="entry name" value="HUPs"/>
    <property type="match status" value="1"/>
</dbReference>
<feature type="binding site" evidence="7">
    <location>
        <position position="463"/>
    </location>
    <ligand>
        <name>deamido-NAD(+)</name>
        <dbReference type="ChEBI" id="CHEBI:58437"/>
        <note>ligand shared between two neighboring subunits</note>
    </ligand>
</feature>
<keyword evidence="3 7" id="KW-0436">Ligase</keyword>
<name>A0A397PD64_9SPHN</name>
<feature type="binding site" evidence="7">
    <location>
        <begin position="497"/>
        <end position="500"/>
    </location>
    <ligand>
        <name>deamido-NAD(+)</name>
        <dbReference type="ChEBI" id="CHEBI:58437"/>
        <note>ligand shared between two neighboring subunits</note>
    </ligand>
</feature>
<feature type="active site" description="For glutaminase activity" evidence="7">
    <location>
        <position position="127"/>
    </location>
</feature>
<dbReference type="Proteomes" id="UP000266568">
    <property type="component" value="Unassembled WGS sequence"/>
</dbReference>
<gene>
    <name evidence="7" type="primary">nadE</name>
    <name evidence="11" type="ORF">DFR49_1773</name>
</gene>
<dbReference type="InterPro" id="IPR022310">
    <property type="entry name" value="NAD/GMP_synthase"/>
</dbReference>
<protein>
    <recommendedName>
        <fullName evidence="7 8">Glutamine-dependent NAD(+) synthetase</fullName>
        <ecNumber evidence="7 8">6.3.5.1</ecNumber>
    </recommendedName>
    <alternativeName>
        <fullName evidence="7 8">NAD(+) synthase [glutamine-hydrolyzing]</fullName>
    </alternativeName>
</protein>
<dbReference type="OrthoDB" id="9760188at2"/>
<dbReference type="FunFam" id="3.40.50.620:FF:000155">
    <property type="entry name" value="Glutamine-dependent NAD(+) synthetase"/>
    <property type="match status" value="1"/>
</dbReference>
<dbReference type="SUPFAM" id="SSF52402">
    <property type="entry name" value="Adenine nucleotide alpha hydrolases-like"/>
    <property type="match status" value="1"/>
</dbReference>
<dbReference type="GO" id="GO:0005737">
    <property type="term" value="C:cytoplasm"/>
    <property type="evidence" value="ECO:0007669"/>
    <property type="project" value="InterPro"/>
</dbReference>
<evidence type="ECO:0000256" key="1">
    <source>
        <dbReference type="ARBA" id="ARBA00005188"/>
    </source>
</evidence>
<dbReference type="AlphaFoldDB" id="A0A397PD64"/>
<feature type="binding site" evidence="7">
    <location>
        <begin position="373"/>
        <end position="380"/>
    </location>
    <ligand>
        <name>ATP</name>
        <dbReference type="ChEBI" id="CHEBI:30616"/>
    </ligand>
</feature>
<dbReference type="Pfam" id="PF02540">
    <property type="entry name" value="NAD_synthase"/>
    <property type="match status" value="1"/>
</dbReference>